<sequence length="69" mass="8049">MNEKECKFIFVSDFFNQAAFYGWDKTGKYLITGVSDTKERKLYKNKIVGGNLKTVDQCTEYAVSDKFCW</sequence>
<name>A0ABT9SRD2_9FLAO</name>
<accession>A0ABT9SRD2</accession>
<reference evidence="1 2" key="1">
    <citation type="submission" date="2023-07" db="EMBL/GenBank/DDBJ databases">
        <title>Sorghum-associated microbial communities from plants grown in Nebraska, USA.</title>
        <authorList>
            <person name="Schachtman D."/>
        </authorList>
    </citation>
    <scope>NUCLEOTIDE SEQUENCE [LARGE SCALE GENOMIC DNA]</scope>
    <source>
        <strain evidence="1 2">CC351</strain>
    </source>
</reference>
<dbReference type="RefSeq" id="WP_306846249.1">
    <property type="nucleotide sequence ID" value="NZ_JAUSRL010000009.1"/>
</dbReference>
<keyword evidence="2" id="KW-1185">Reference proteome</keyword>
<organism evidence="1 2">
    <name type="scientific">Chryseobacterium lathyri</name>
    <dbReference type="NCBI Taxonomy" id="395933"/>
    <lineage>
        <taxon>Bacteria</taxon>
        <taxon>Pseudomonadati</taxon>
        <taxon>Bacteroidota</taxon>
        <taxon>Flavobacteriia</taxon>
        <taxon>Flavobacteriales</taxon>
        <taxon>Weeksellaceae</taxon>
        <taxon>Chryseobacterium group</taxon>
        <taxon>Chryseobacterium</taxon>
    </lineage>
</organism>
<protein>
    <submittedName>
        <fullName evidence="1">Uncharacterized protein</fullName>
    </submittedName>
</protein>
<dbReference type="Proteomes" id="UP001235513">
    <property type="component" value="Unassembled WGS sequence"/>
</dbReference>
<evidence type="ECO:0000313" key="2">
    <source>
        <dbReference type="Proteomes" id="UP001235513"/>
    </source>
</evidence>
<dbReference type="EMBL" id="JAUSRL010000009">
    <property type="protein sequence ID" value="MDP9962001.1"/>
    <property type="molecule type" value="Genomic_DNA"/>
</dbReference>
<proteinExistence type="predicted"/>
<evidence type="ECO:0000313" key="1">
    <source>
        <dbReference type="EMBL" id="MDP9962001.1"/>
    </source>
</evidence>
<gene>
    <name evidence="1" type="ORF">J2T04_003929</name>
</gene>
<comment type="caution">
    <text evidence="1">The sequence shown here is derived from an EMBL/GenBank/DDBJ whole genome shotgun (WGS) entry which is preliminary data.</text>
</comment>